<keyword evidence="2" id="KW-1003">Cell membrane</keyword>
<keyword evidence="5" id="KW-0472">Membrane</keyword>
<accession>A0A2N0XA72</accession>
<evidence type="ECO:0000313" key="7">
    <source>
        <dbReference type="EMBL" id="PKF69600.1"/>
    </source>
</evidence>
<dbReference type="AlphaFoldDB" id="A0A2N0XA72"/>
<comment type="caution">
    <text evidence="7">The sequence shown here is derived from an EMBL/GenBank/DDBJ whole genome shotgun (WGS) entry which is preliminary data.</text>
</comment>
<evidence type="ECO:0000256" key="3">
    <source>
        <dbReference type="ARBA" id="ARBA00022519"/>
    </source>
</evidence>
<keyword evidence="3" id="KW-0997">Cell inner membrane</keyword>
<proteinExistence type="predicted"/>
<evidence type="ECO:0000256" key="6">
    <source>
        <dbReference type="ARBA" id="ARBA00023315"/>
    </source>
</evidence>
<dbReference type="Pfam" id="PF03279">
    <property type="entry name" value="Lip_A_acyltrans"/>
    <property type="match status" value="1"/>
</dbReference>
<keyword evidence="4 7" id="KW-0808">Transferase</keyword>
<dbReference type="PANTHER" id="PTHR30606:SF10">
    <property type="entry name" value="PHOSPHATIDYLINOSITOL MANNOSIDE ACYLTRANSFERASE"/>
    <property type="match status" value="1"/>
</dbReference>
<dbReference type="NCBIfam" id="NF005919">
    <property type="entry name" value="PRK07920.1"/>
    <property type="match status" value="1"/>
</dbReference>
<evidence type="ECO:0000256" key="2">
    <source>
        <dbReference type="ARBA" id="ARBA00022475"/>
    </source>
</evidence>
<gene>
    <name evidence="7" type="ORF">CXB45_00065</name>
</gene>
<dbReference type="GO" id="GO:0005886">
    <property type="term" value="C:plasma membrane"/>
    <property type="evidence" value="ECO:0007669"/>
    <property type="project" value="UniProtKB-SubCell"/>
</dbReference>
<keyword evidence="6 7" id="KW-0012">Acyltransferase</keyword>
<dbReference type="Proteomes" id="UP000233249">
    <property type="component" value="Unassembled WGS sequence"/>
</dbReference>
<dbReference type="GO" id="GO:0009247">
    <property type="term" value="P:glycolipid biosynthetic process"/>
    <property type="evidence" value="ECO:0007669"/>
    <property type="project" value="UniProtKB-ARBA"/>
</dbReference>
<evidence type="ECO:0000313" key="8">
    <source>
        <dbReference type="Proteomes" id="UP000233249"/>
    </source>
</evidence>
<dbReference type="GO" id="GO:0016746">
    <property type="term" value="F:acyltransferase activity"/>
    <property type="evidence" value="ECO:0007669"/>
    <property type="project" value="UniProtKB-KW"/>
</dbReference>
<dbReference type="CDD" id="cd07984">
    <property type="entry name" value="LPLAT_LABLAT-like"/>
    <property type="match status" value="1"/>
</dbReference>
<dbReference type="EMBL" id="PJAF01000001">
    <property type="protein sequence ID" value="PKF69600.1"/>
    <property type="molecule type" value="Genomic_DNA"/>
</dbReference>
<organism evidence="7 8">
    <name type="scientific">Corynebacterium mastitidis</name>
    <dbReference type="NCBI Taxonomy" id="161890"/>
    <lineage>
        <taxon>Bacteria</taxon>
        <taxon>Bacillati</taxon>
        <taxon>Actinomycetota</taxon>
        <taxon>Actinomycetes</taxon>
        <taxon>Mycobacteriales</taxon>
        <taxon>Corynebacteriaceae</taxon>
        <taxon>Corynebacterium</taxon>
    </lineage>
</organism>
<comment type="subcellular location">
    <subcellularLocation>
        <location evidence="1">Cell inner membrane</location>
    </subcellularLocation>
</comment>
<name>A0A2N0XA72_9CORY</name>
<protein>
    <submittedName>
        <fullName evidence="7">Phosphatidylinositol mannoside acyltransferase</fullName>
    </submittedName>
</protein>
<dbReference type="InterPro" id="IPR004960">
    <property type="entry name" value="LipA_acyltrans"/>
</dbReference>
<dbReference type="OrthoDB" id="9803456at2"/>
<evidence type="ECO:0000256" key="5">
    <source>
        <dbReference type="ARBA" id="ARBA00023136"/>
    </source>
</evidence>
<evidence type="ECO:0000256" key="1">
    <source>
        <dbReference type="ARBA" id="ARBA00004533"/>
    </source>
</evidence>
<dbReference type="STRING" id="1121365.GCA_000375365_01544"/>
<evidence type="ECO:0000256" key="4">
    <source>
        <dbReference type="ARBA" id="ARBA00022679"/>
    </source>
</evidence>
<dbReference type="PANTHER" id="PTHR30606">
    <property type="entry name" value="LIPID A BIOSYNTHESIS LAUROYL ACYLTRANSFERASE"/>
    <property type="match status" value="1"/>
</dbReference>
<sequence length="308" mass="35198">MGHRDRRDRRDRRDLSTMGYLAGWRLVRLLPASWGAWIFERGADIASGNGRGMEQLRRNLARVVGPENVTRRLVRDATRSYARYWLEAFRLPTQARDPRLVPRLRRSVRGEEHLEASMARGRGAVLALTHSGNWDMAGVYAVAAFGSVVSVAERLRPEEVFEAFVDYRRSLGFDIFPLSGGRPPFPQLRRELERGKLVCLLSERDIKNKGVEVEFFGEPTTMPVGAVELARHTGAALHAVHCWFEGKDGWGFSISEELEVGETGATMQRVAEIFERNIREHPEDWHMLQPLWPSDARLRERRRAEEGA</sequence>
<dbReference type="RefSeq" id="WP_101172633.1">
    <property type="nucleotide sequence ID" value="NZ_JAKRKB010000001.1"/>
</dbReference>
<reference evidence="7 8" key="1">
    <citation type="submission" date="2017-12" db="EMBL/GenBank/DDBJ databases">
        <title>Corynebacterium mastitidis 16-1433 Genome.</title>
        <authorList>
            <person name="Gulvik C.A."/>
        </authorList>
    </citation>
    <scope>NUCLEOTIDE SEQUENCE [LARGE SCALE GENOMIC DNA]</scope>
    <source>
        <strain evidence="7 8">16-1433</strain>
    </source>
</reference>